<dbReference type="Gene3D" id="3.90.480.10">
    <property type="entry name" value="Sulfite Reductase Hemoprotein,Domain 2"/>
    <property type="match status" value="1"/>
</dbReference>
<dbReference type="PANTHER" id="PTHR32439:SF9">
    <property type="entry name" value="BLR3264 PROTEIN"/>
    <property type="match status" value="1"/>
</dbReference>
<gene>
    <name evidence="8" type="ORF">SAMN05660748_0180</name>
</gene>
<evidence type="ECO:0000313" key="9">
    <source>
        <dbReference type="Proteomes" id="UP000219435"/>
    </source>
</evidence>
<dbReference type="GO" id="GO:0046872">
    <property type="term" value="F:metal ion binding"/>
    <property type="evidence" value="ECO:0007669"/>
    <property type="project" value="UniProtKB-KW"/>
</dbReference>
<keyword evidence="6" id="KW-0411">Iron-sulfur</keyword>
<evidence type="ECO:0000256" key="4">
    <source>
        <dbReference type="ARBA" id="ARBA00023002"/>
    </source>
</evidence>
<feature type="domain" description="Nitrite/Sulfite reductase ferredoxin-like" evidence="7">
    <location>
        <begin position="24"/>
        <end position="85"/>
    </location>
</feature>
<evidence type="ECO:0000256" key="6">
    <source>
        <dbReference type="ARBA" id="ARBA00023014"/>
    </source>
</evidence>
<keyword evidence="9" id="KW-1185">Reference proteome</keyword>
<dbReference type="PANTHER" id="PTHR32439">
    <property type="entry name" value="FERREDOXIN--NITRITE REDUCTASE, CHLOROPLASTIC"/>
    <property type="match status" value="1"/>
</dbReference>
<dbReference type="InterPro" id="IPR045854">
    <property type="entry name" value="NO2/SO3_Rdtase_4Fe4S_sf"/>
</dbReference>
<evidence type="ECO:0000259" key="7">
    <source>
        <dbReference type="Pfam" id="PF03460"/>
    </source>
</evidence>
<evidence type="ECO:0000313" key="8">
    <source>
        <dbReference type="EMBL" id="SOC46338.1"/>
    </source>
</evidence>
<dbReference type="Pfam" id="PF03460">
    <property type="entry name" value="NIR_SIR_ferr"/>
    <property type="match status" value="1"/>
</dbReference>
<name>A0A285UY93_9ACTN</name>
<dbReference type="Proteomes" id="UP000219435">
    <property type="component" value="Unassembled WGS sequence"/>
</dbReference>
<evidence type="ECO:0000256" key="5">
    <source>
        <dbReference type="ARBA" id="ARBA00023004"/>
    </source>
</evidence>
<keyword evidence="4" id="KW-0560">Oxidoreductase</keyword>
<evidence type="ECO:0000256" key="1">
    <source>
        <dbReference type="ARBA" id="ARBA00022485"/>
    </source>
</evidence>
<dbReference type="EMBL" id="OBQI01000001">
    <property type="protein sequence ID" value="SOC46338.1"/>
    <property type="molecule type" value="Genomic_DNA"/>
</dbReference>
<accession>A0A285UY93</accession>
<dbReference type="SUPFAM" id="SSF55124">
    <property type="entry name" value="Nitrite/Sulfite reductase N-terminal domain-like"/>
    <property type="match status" value="2"/>
</dbReference>
<dbReference type="GO" id="GO:0051539">
    <property type="term" value="F:4 iron, 4 sulfur cluster binding"/>
    <property type="evidence" value="ECO:0007669"/>
    <property type="project" value="UniProtKB-KW"/>
</dbReference>
<protein>
    <submittedName>
        <fullName evidence="8">Precorrin-3B synthase</fullName>
    </submittedName>
</protein>
<proteinExistence type="predicted"/>
<dbReference type="InterPro" id="IPR051329">
    <property type="entry name" value="NIR_SIR_4Fe-4S"/>
</dbReference>
<keyword evidence="3" id="KW-0479">Metal-binding</keyword>
<keyword evidence="2" id="KW-0349">Heme</keyword>
<dbReference type="GO" id="GO:0016491">
    <property type="term" value="F:oxidoreductase activity"/>
    <property type="evidence" value="ECO:0007669"/>
    <property type="project" value="UniProtKB-KW"/>
</dbReference>
<reference evidence="9" key="1">
    <citation type="submission" date="2017-08" db="EMBL/GenBank/DDBJ databases">
        <authorList>
            <person name="Varghese N."/>
            <person name="Submissions S."/>
        </authorList>
    </citation>
    <scope>NUCLEOTIDE SEQUENCE [LARGE SCALE GENOMIC DNA]</scope>
    <source>
        <strain evidence="9">DSM 4725</strain>
    </source>
</reference>
<dbReference type="AlphaFoldDB" id="A0A285UY93"/>
<sequence length="385" mass="38983">MDATPPPRDRPDACPGALQTHPAADGALARVRVPGGALTPGQLRVLGTAARELGDGALELTSRGNVQLRGLRAGAETELGNRLAAVGLLPSATHETARNVLASVLSGRAGGLLDARPWVPGFDAGLCADARLAALPGRFLAAFDDGRGDVAGLRADVGLLALDGHTVALLLAGTDTGLRTRPDGAVALALAATRAFLEVREQQGGTAWRVAELTDGRERMATALGGARHEPRPVPRAPAAGPAGAVRQDDGRTALVAVVPLGRLTAAQADMLAATATDGLQLTPWRSIAVPDLPDAGAAPALAAAGLELDPGTAWLQVTTCAGRPGCAKSLADVRADAVAAVRAGTLPADGARQHWVGCERRCGRPPGDVVDVVATGDGYRIGVP</sequence>
<keyword evidence="5" id="KW-0408">Iron</keyword>
<keyword evidence="1" id="KW-0004">4Fe-4S</keyword>
<dbReference type="InterPro" id="IPR036136">
    <property type="entry name" value="Nit/Sulf_reduc_fer-like_dom_sf"/>
</dbReference>
<organism evidence="8 9">
    <name type="scientific">Blastococcus aggregatus</name>
    <dbReference type="NCBI Taxonomy" id="38502"/>
    <lineage>
        <taxon>Bacteria</taxon>
        <taxon>Bacillati</taxon>
        <taxon>Actinomycetota</taxon>
        <taxon>Actinomycetes</taxon>
        <taxon>Geodermatophilales</taxon>
        <taxon>Geodermatophilaceae</taxon>
        <taxon>Blastococcus</taxon>
    </lineage>
</organism>
<dbReference type="Gene3D" id="3.30.413.10">
    <property type="entry name" value="Sulfite Reductase Hemoprotein, domain 1"/>
    <property type="match status" value="1"/>
</dbReference>
<evidence type="ECO:0000256" key="2">
    <source>
        <dbReference type="ARBA" id="ARBA00022617"/>
    </source>
</evidence>
<dbReference type="InterPro" id="IPR005117">
    <property type="entry name" value="NiRdtase/SiRdtase_haem-b_fer"/>
</dbReference>
<dbReference type="OrthoDB" id="105450at2"/>
<dbReference type="RefSeq" id="WP_097193162.1">
    <property type="nucleotide sequence ID" value="NZ_OBQI01000001.1"/>
</dbReference>
<evidence type="ECO:0000256" key="3">
    <source>
        <dbReference type="ARBA" id="ARBA00022723"/>
    </source>
</evidence>